<proteinExistence type="predicted"/>
<evidence type="ECO:0000313" key="3">
    <source>
        <dbReference type="Proteomes" id="UP000307790"/>
    </source>
</evidence>
<dbReference type="AlphaFoldDB" id="A0A5R9IMY2"/>
<sequence length="142" mass="16167">MIILPALTNKPRWLVTAILLTLTVACTVKPKVIKQNFITNIADDGSKRFELSLELPMRQEMATKEPGQRAKNKGSGKGRQNQRDDWSSTKTSENYQELLEQYLQQTMLDSGFCKQGYMIFERNLSRDFLSVRGECNESSQGS</sequence>
<accession>A0A5R9IMY2</accession>
<dbReference type="EMBL" id="VCBC01000010">
    <property type="protein sequence ID" value="TLU64621.1"/>
    <property type="molecule type" value="Genomic_DNA"/>
</dbReference>
<evidence type="ECO:0000256" key="1">
    <source>
        <dbReference type="SAM" id="MobiDB-lite"/>
    </source>
</evidence>
<keyword evidence="3" id="KW-1185">Reference proteome</keyword>
<protein>
    <submittedName>
        <fullName evidence="2">Uncharacterized protein</fullName>
    </submittedName>
</protein>
<dbReference type="RefSeq" id="WP_138320119.1">
    <property type="nucleotide sequence ID" value="NZ_VCBC01000010.1"/>
</dbReference>
<dbReference type="OrthoDB" id="5587540at2"/>
<dbReference type="Proteomes" id="UP000307790">
    <property type="component" value="Unassembled WGS sequence"/>
</dbReference>
<reference evidence="2 3" key="1">
    <citation type="submission" date="2019-05" db="EMBL/GenBank/DDBJ databases">
        <title>Genome sequences of Thalassotalea litorea 1K03283.</title>
        <authorList>
            <person name="Zhang D."/>
        </authorList>
    </citation>
    <scope>NUCLEOTIDE SEQUENCE [LARGE SCALE GENOMIC DNA]</scope>
    <source>
        <strain evidence="2 3">MCCC 1K03283</strain>
    </source>
</reference>
<comment type="caution">
    <text evidence="2">The sequence shown here is derived from an EMBL/GenBank/DDBJ whole genome shotgun (WGS) entry which is preliminary data.</text>
</comment>
<name>A0A5R9IMY2_9GAMM</name>
<organism evidence="2 3">
    <name type="scientific">Thalassotalea litorea</name>
    <dbReference type="NCBI Taxonomy" id="2020715"/>
    <lineage>
        <taxon>Bacteria</taxon>
        <taxon>Pseudomonadati</taxon>
        <taxon>Pseudomonadota</taxon>
        <taxon>Gammaproteobacteria</taxon>
        <taxon>Alteromonadales</taxon>
        <taxon>Colwelliaceae</taxon>
        <taxon>Thalassotalea</taxon>
    </lineage>
</organism>
<feature type="region of interest" description="Disordered" evidence="1">
    <location>
        <begin position="57"/>
        <end position="92"/>
    </location>
</feature>
<evidence type="ECO:0000313" key="2">
    <source>
        <dbReference type="EMBL" id="TLU64621.1"/>
    </source>
</evidence>
<gene>
    <name evidence="2" type="ORF">FE810_11055</name>
</gene>